<evidence type="ECO:0000256" key="1">
    <source>
        <dbReference type="ARBA" id="ARBA00022737"/>
    </source>
</evidence>
<comment type="caution">
    <text evidence="4">The sequence shown here is derived from an EMBL/GenBank/DDBJ whole genome shotgun (WGS) entry which is preliminary data.</text>
</comment>
<dbReference type="InterPro" id="IPR011990">
    <property type="entry name" value="TPR-like_helical_dom_sf"/>
</dbReference>
<dbReference type="RefSeq" id="WP_119358456.1">
    <property type="nucleotide sequence ID" value="NZ_BJXM01000034.1"/>
</dbReference>
<dbReference type="OrthoDB" id="30362at2"/>
<proteinExistence type="predicted"/>
<sequence length="574" mass="62972">MLRTLGGLQLEGEAFSRIKPLLLVAYLALEGAQPRRRLAEMFWPEAQDPLNSLSVALSQLRPFGVIEGEEVLRAVIPTDLEPLHRALREGQLSEVRRLYRGAFLEGVEAPLGEELEEWVWEAREQIALEVYQGYAAQARAWFALGFTERGQALLSEALGLSGVRHALEVHTPPSPCPEPLPREVRKAYWAYALLPGRAAEVLSLNPEALEQLYEARLLDGTGQAKPLEGLTPNALTGLPLEAQEVALALARRLPPRKALRLYQIGRALWSAEDQERAGQALLAEARSLLSENPAESLRLLQGLPLETQVQLLRARALERLGRYQEALEALEEMGLQGAETAAVRGNLLFRLGQPGAEAQIQEALQGSTWAQGEALNLQGLLAFSRGEFSSAAALFARAAVRFLAAAETARQVDALNNRAVALFEQGSPEAEAVLGEALKAAGEVPLLRARALLNLGVMRERQGRGEEAQQLYRQSLEAAQKAGALEAEGRAWNNLGALFHRQGKPEEAEAAYRNALARAREGREWMLTAAVLANLAELRGDPESLEEAIALLQEARYTVLAERYRGRLGAFRPR</sequence>
<reference evidence="4 5" key="1">
    <citation type="submission" date="2018-08" db="EMBL/GenBank/DDBJ databases">
        <title>Meiothermus granaticius genome AF-68 sequencing project.</title>
        <authorList>
            <person name="Da Costa M.S."/>
            <person name="Albuquerque L."/>
            <person name="Raposo P."/>
            <person name="Froufe H.J.C."/>
            <person name="Barroso C.S."/>
            <person name="Egas C."/>
        </authorList>
    </citation>
    <scope>NUCLEOTIDE SEQUENCE [LARGE SCALE GENOMIC DNA]</scope>
    <source>
        <strain evidence="4 5">AF-68</strain>
    </source>
</reference>
<keyword evidence="1" id="KW-0677">Repeat</keyword>
<dbReference type="Proteomes" id="UP000266178">
    <property type="component" value="Unassembled WGS sequence"/>
</dbReference>
<feature type="repeat" description="TPR" evidence="3">
    <location>
        <begin position="489"/>
        <end position="522"/>
    </location>
</feature>
<evidence type="ECO:0000313" key="4">
    <source>
        <dbReference type="EMBL" id="RIH91087.1"/>
    </source>
</evidence>
<dbReference type="SMART" id="SM00028">
    <property type="entry name" value="TPR"/>
    <property type="match status" value="5"/>
</dbReference>
<dbReference type="PANTHER" id="PTHR45641">
    <property type="entry name" value="TETRATRICOPEPTIDE REPEAT PROTEIN (AFU_ORTHOLOGUE AFUA_6G03870)"/>
    <property type="match status" value="1"/>
</dbReference>
<keyword evidence="5" id="KW-1185">Reference proteome</keyword>
<name>A0A399F2W9_9DEIN</name>
<dbReference type="PANTHER" id="PTHR45641:SF19">
    <property type="entry name" value="NEPHROCYSTIN-3"/>
    <property type="match status" value="1"/>
</dbReference>
<dbReference type="Gene3D" id="1.25.40.10">
    <property type="entry name" value="Tetratricopeptide repeat domain"/>
    <property type="match status" value="2"/>
</dbReference>
<evidence type="ECO:0000313" key="5">
    <source>
        <dbReference type="Proteomes" id="UP000266178"/>
    </source>
</evidence>
<dbReference type="InterPro" id="IPR019734">
    <property type="entry name" value="TPR_rpt"/>
</dbReference>
<organism evidence="4 5">
    <name type="scientific">Meiothermus granaticius NBRC 107808</name>
    <dbReference type="NCBI Taxonomy" id="1227551"/>
    <lineage>
        <taxon>Bacteria</taxon>
        <taxon>Thermotogati</taxon>
        <taxon>Deinococcota</taxon>
        <taxon>Deinococci</taxon>
        <taxon>Thermales</taxon>
        <taxon>Thermaceae</taxon>
        <taxon>Meiothermus</taxon>
    </lineage>
</organism>
<accession>A0A399F2W9</accession>
<dbReference type="AlphaFoldDB" id="A0A399F2W9"/>
<dbReference type="Pfam" id="PF13424">
    <property type="entry name" value="TPR_12"/>
    <property type="match status" value="2"/>
</dbReference>
<protein>
    <submittedName>
        <fullName evidence="4">Tetratricopeptide repeat protein</fullName>
    </submittedName>
</protein>
<dbReference type="EMBL" id="QWLB01000059">
    <property type="protein sequence ID" value="RIH91087.1"/>
    <property type="molecule type" value="Genomic_DNA"/>
</dbReference>
<keyword evidence="2 3" id="KW-0802">TPR repeat</keyword>
<feature type="repeat" description="TPR" evidence="3">
    <location>
        <begin position="449"/>
        <end position="482"/>
    </location>
</feature>
<dbReference type="PROSITE" id="PS50005">
    <property type="entry name" value="TPR"/>
    <property type="match status" value="2"/>
</dbReference>
<gene>
    <name evidence="4" type="ORF">Mgrana_03026</name>
</gene>
<evidence type="ECO:0000256" key="2">
    <source>
        <dbReference type="ARBA" id="ARBA00022803"/>
    </source>
</evidence>
<evidence type="ECO:0000256" key="3">
    <source>
        <dbReference type="PROSITE-ProRule" id="PRU00339"/>
    </source>
</evidence>
<dbReference type="SUPFAM" id="SSF48452">
    <property type="entry name" value="TPR-like"/>
    <property type="match status" value="2"/>
</dbReference>